<dbReference type="RefSeq" id="WP_115901726.1">
    <property type="nucleotide sequence ID" value="NZ_QUNS01000007.1"/>
</dbReference>
<keyword evidence="3" id="KW-1185">Reference proteome</keyword>
<gene>
    <name evidence="2" type="ORF">C7448_10754</name>
</gene>
<sequence>MIDIKLDKNKVATYKRKKTKKAFLLEIVRIPEKLKLIHLKGEEGYLHVDDEYFVFDYYYPKGDLKSGGGIILFSLILHFGIGGSFSTGAPFPVTAPIFLFGLCFIIKTFIFKNKKLIMDRMQGLFSYPNYWSNTPAIVYFKEVILILTHKGKISVPTLVAPYTNVKFGGFILSVTGVMDRLSFYVWYMDKNRSLPPGDAFDPYRQKDFERRKAEGFPPPLYYSCGIPTPEVTPEQQAEREQYWKDEEYYAPDIKRPKDSEIFNKRTHKNWSPCVFGEKEAVLANKWYEFTFANDKVVYMLTNEKGEGFLPPEDEKYEVASLTLKDTWF</sequence>
<name>A0A3E0HJ15_9FLAO</name>
<comment type="caution">
    <text evidence="2">The sequence shown here is derived from an EMBL/GenBank/DDBJ whole genome shotgun (WGS) entry which is preliminary data.</text>
</comment>
<proteinExistence type="predicted"/>
<dbReference type="EMBL" id="QUNS01000007">
    <property type="protein sequence ID" value="REH46494.1"/>
    <property type="molecule type" value="Genomic_DNA"/>
</dbReference>
<keyword evidence="1" id="KW-0472">Membrane</keyword>
<evidence type="ECO:0000256" key="1">
    <source>
        <dbReference type="SAM" id="Phobius"/>
    </source>
</evidence>
<protein>
    <submittedName>
        <fullName evidence="2">Uncharacterized protein</fullName>
    </submittedName>
</protein>
<feature type="transmembrane region" description="Helical" evidence="1">
    <location>
        <begin position="67"/>
        <end position="85"/>
    </location>
</feature>
<evidence type="ECO:0000313" key="2">
    <source>
        <dbReference type="EMBL" id="REH46494.1"/>
    </source>
</evidence>
<dbReference type="OrthoDB" id="1123332at2"/>
<organism evidence="2 3">
    <name type="scientific">Tenacibaculum gallaicum</name>
    <dbReference type="NCBI Taxonomy" id="561505"/>
    <lineage>
        <taxon>Bacteria</taxon>
        <taxon>Pseudomonadati</taxon>
        <taxon>Bacteroidota</taxon>
        <taxon>Flavobacteriia</taxon>
        <taxon>Flavobacteriales</taxon>
        <taxon>Flavobacteriaceae</taxon>
        <taxon>Tenacibaculum</taxon>
    </lineage>
</organism>
<keyword evidence="1" id="KW-0812">Transmembrane</keyword>
<evidence type="ECO:0000313" key="3">
    <source>
        <dbReference type="Proteomes" id="UP000256884"/>
    </source>
</evidence>
<dbReference type="AlphaFoldDB" id="A0A3E0HJ15"/>
<reference evidence="2 3" key="1">
    <citation type="submission" date="2018-08" db="EMBL/GenBank/DDBJ databases">
        <title>Genomic Encyclopedia of Type Strains, Phase IV (KMG-IV): sequencing the most valuable type-strain genomes for metagenomic binning, comparative biology and taxonomic classification.</title>
        <authorList>
            <person name="Goeker M."/>
        </authorList>
    </citation>
    <scope>NUCLEOTIDE SEQUENCE [LARGE SCALE GENOMIC DNA]</scope>
    <source>
        <strain evidence="2 3">DSM 18841</strain>
    </source>
</reference>
<keyword evidence="1" id="KW-1133">Transmembrane helix</keyword>
<feature type="transmembrane region" description="Helical" evidence="1">
    <location>
        <begin position="91"/>
        <end position="111"/>
    </location>
</feature>
<dbReference type="Proteomes" id="UP000256884">
    <property type="component" value="Unassembled WGS sequence"/>
</dbReference>
<accession>A0A3E0HJ15</accession>